<protein>
    <submittedName>
        <fullName evidence="1">Uncharacterized protein</fullName>
    </submittedName>
</protein>
<accession>A0ACC2AR39</accession>
<keyword evidence="2" id="KW-1185">Reference proteome</keyword>
<sequence>MFFSACTLHSISVAVSVNAHSRMHFRSLGKPPAIVQSSKSSRGLYVVSLKGYVSFSARKERQRVCRSYYALDDSRSSRQVRHGFITLRLSVTRKIEQKDSVDNRTFSSRLLSRLYAMPEDISGDDDGRIGDGTGAGAGSGWDCRDEYGPYPWDPSWQSLEDSSFEWIHEDVITFFTTDGVVRIGGAKLPRRILRKQGGLVELLGSQRRYKEEDYMDPKQGLCLGAIFDIAATNGLDMHRRFCVFGFCRSIEMLSDVVEDTVREQGGEVVVAEKKSVGGLHEKLRMTVAMPLLWGIPPAVDSLNYAIRSGGGIVEKAYRKWEFL</sequence>
<evidence type="ECO:0000313" key="2">
    <source>
        <dbReference type="Proteomes" id="UP001162992"/>
    </source>
</evidence>
<name>A0ACC2AR39_DIPCM</name>
<dbReference type="Proteomes" id="UP001162992">
    <property type="component" value="Chromosome 20"/>
</dbReference>
<evidence type="ECO:0000313" key="1">
    <source>
        <dbReference type="EMBL" id="KAJ7520009.1"/>
    </source>
</evidence>
<proteinExistence type="predicted"/>
<gene>
    <name evidence="1" type="ORF">O6H91_20G063000</name>
</gene>
<organism evidence="1 2">
    <name type="scientific">Diphasiastrum complanatum</name>
    <name type="common">Issler's clubmoss</name>
    <name type="synonym">Lycopodium complanatum</name>
    <dbReference type="NCBI Taxonomy" id="34168"/>
    <lineage>
        <taxon>Eukaryota</taxon>
        <taxon>Viridiplantae</taxon>
        <taxon>Streptophyta</taxon>
        <taxon>Embryophyta</taxon>
        <taxon>Tracheophyta</taxon>
        <taxon>Lycopodiopsida</taxon>
        <taxon>Lycopodiales</taxon>
        <taxon>Lycopodiaceae</taxon>
        <taxon>Lycopodioideae</taxon>
        <taxon>Diphasiastrum</taxon>
    </lineage>
</organism>
<reference evidence="2" key="1">
    <citation type="journal article" date="2024" name="Proc. Natl. Acad. Sci. U.S.A.">
        <title>Extraordinary preservation of gene collinearity over three hundred million years revealed in homosporous lycophytes.</title>
        <authorList>
            <person name="Li C."/>
            <person name="Wickell D."/>
            <person name="Kuo L.Y."/>
            <person name="Chen X."/>
            <person name="Nie B."/>
            <person name="Liao X."/>
            <person name="Peng D."/>
            <person name="Ji J."/>
            <person name="Jenkins J."/>
            <person name="Williams M."/>
            <person name="Shu S."/>
            <person name="Plott C."/>
            <person name="Barry K."/>
            <person name="Rajasekar S."/>
            <person name="Grimwood J."/>
            <person name="Han X."/>
            <person name="Sun S."/>
            <person name="Hou Z."/>
            <person name="He W."/>
            <person name="Dai G."/>
            <person name="Sun C."/>
            <person name="Schmutz J."/>
            <person name="Leebens-Mack J.H."/>
            <person name="Li F.W."/>
            <person name="Wang L."/>
        </authorList>
    </citation>
    <scope>NUCLEOTIDE SEQUENCE [LARGE SCALE GENOMIC DNA]</scope>
    <source>
        <strain evidence="2">cv. PW_Plant_1</strain>
    </source>
</reference>
<dbReference type="EMBL" id="CM055111">
    <property type="protein sequence ID" value="KAJ7520009.1"/>
    <property type="molecule type" value="Genomic_DNA"/>
</dbReference>
<comment type="caution">
    <text evidence="1">The sequence shown here is derived from an EMBL/GenBank/DDBJ whole genome shotgun (WGS) entry which is preliminary data.</text>
</comment>